<dbReference type="EMBL" id="JBFAIH010000039">
    <property type="protein sequence ID" value="MEV0367878.1"/>
    <property type="molecule type" value="Genomic_DNA"/>
</dbReference>
<dbReference type="Gene3D" id="1.10.260.40">
    <property type="entry name" value="lambda repressor-like DNA-binding domains"/>
    <property type="match status" value="1"/>
</dbReference>
<name>A0ABV3FJK0_9NOCA</name>
<evidence type="ECO:0000313" key="1">
    <source>
        <dbReference type="EMBL" id="MEV0367878.1"/>
    </source>
</evidence>
<protein>
    <recommendedName>
        <fullName evidence="3">Helix-turn-helix protein</fullName>
    </recommendedName>
</protein>
<sequence length="67" mass="7666">MTVSRWTGVEVRALRTAALRETQEEFAEHTGYVLATIRKWHRATWGLPVRGRSAEALDTILRALDDE</sequence>
<dbReference type="Proteomes" id="UP001551658">
    <property type="component" value="Unassembled WGS sequence"/>
</dbReference>
<organism evidence="1 2">
    <name type="scientific">Nocardia fusca</name>
    <dbReference type="NCBI Taxonomy" id="941183"/>
    <lineage>
        <taxon>Bacteria</taxon>
        <taxon>Bacillati</taxon>
        <taxon>Actinomycetota</taxon>
        <taxon>Actinomycetes</taxon>
        <taxon>Mycobacteriales</taxon>
        <taxon>Nocardiaceae</taxon>
        <taxon>Nocardia</taxon>
    </lineage>
</organism>
<dbReference type="RefSeq" id="WP_357988069.1">
    <property type="nucleotide sequence ID" value="NZ_JBFAIH010000039.1"/>
</dbReference>
<proteinExistence type="predicted"/>
<dbReference type="InterPro" id="IPR010982">
    <property type="entry name" value="Lambda_DNA-bd_dom_sf"/>
</dbReference>
<comment type="caution">
    <text evidence="1">The sequence shown here is derived from an EMBL/GenBank/DDBJ whole genome shotgun (WGS) entry which is preliminary data.</text>
</comment>
<keyword evidence="2" id="KW-1185">Reference proteome</keyword>
<reference evidence="1 2" key="1">
    <citation type="submission" date="2024-06" db="EMBL/GenBank/DDBJ databases">
        <title>The Natural Products Discovery Center: Release of the First 8490 Sequenced Strains for Exploring Actinobacteria Biosynthetic Diversity.</title>
        <authorList>
            <person name="Kalkreuter E."/>
            <person name="Kautsar S.A."/>
            <person name="Yang D."/>
            <person name="Bader C.D."/>
            <person name="Teijaro C.N."/>
            <person name="Fluegel L."/>
            <person name="Davis C.M."/>
            <person name="Simpson J.R."/>
            <person name="Lauterbach L."/>
            <person name="Steele A.D."/>
            <person name="Gui C."/>
            <person name="Meng S."/>
            <person name="Li G."/>
            <person name="Viehrig K."/>
            <person name="Ye F."/>
            <person name="Su P."/>
            <person name="Kiefer A.F."/>
            <person name="Nichols A."/>
            <person name="Cepeda A.J."/>
            <person name="Yan W."/>
            <person name="Fan B."/>
            <person name="Jiang Y."/>
            <person name="Adhikari A."/>
            <person name="Zheng C.-J."/>
            <person name="Schuster L."/>
            <person name="Cowan T.M."/>
            <person name="Smanski M.J."/>
            <person name="Chevrette M.G."/>
            <person name="De Carvalho L.P.S."/>
            <person name="Shen B."/>
        </authorList>
    </citation>
    <scope>NUCLEOTIDE SEQUENCE [LARGE SCALE GENOMIC DNA]</scope>
    <source>
        <strain evidence="1 2">NPDC050671</strain>
    </source>
</reference>
<accession>A0ABV3FJK0</accession>
<evidence type="ECO:0000313" key="2">
    <source>
        <dbReference type="Proteomes" id="UP001551658"/>
    </source>
</evidence>
<gene>
    <name evidence="1" type="ORF">AB0H72_34865</name>
</gene>
<evidence type="ECO:0008006" key="3">
    <source>
        <dbReference type="Google" id="ProtNLM"/>
    </source>
</evidence>